<keyword evidence="3" id="KW-1185">Reference proteome</keyword>
<keyword evidence="1" id="KW-0732">Signal</keyword>
<evidence type="ECO:0000256" key="1">
    <source>
        <dbReference type="SAM" id="SignalP"/>
    </source>
</evidence>
<feature type="chain" id="PRO_5026880111" evidence="1">
    <location>
        <begin position="20"/>
        <end position="446"/>
    </location>
</feature>
<protein>
    <submittedName>
        <fullName evidence="2">Uncharacterized protein</fullName>
    </submittedName>
</protein>
<evidence type="ECO:0000313" key="2">
    <source>
        <dbReference type="EMBL" id="KAB2810186.1"/>
    </source>
</evidence>
<dbReference type="RefSeq" id="WP_151667330.1">
    <property type="nucleotide sequence ID" value="NZ_WBVO01000005.1"/>
</dbReference>
<dbReference type="AlphaFoldDB" id="A0A6N6RIQ4"/>
<proteinExistence type="predicted"/>
<organism evidence="2 3">
    <name type="scientific">Phaeocystidibacter luteus</name>
    <dbReference type="NCBI Taxonomy" id="911197"/>
    <lineage>
        <taxon>Bacteria</taxon>
        <taxon>Pseudomonadati</taxon>
        <taxon>Bacteroidota</taxon>
        <taxon>Flavobacteriia</taxon>
        <taxon>Flavobacteriales</taxon>
        <taxon>Phaeocystidibacteraceae</taxon>
        <taxon>Phaeocystidibacter</taxon>
    </lineage>
</organism>
<name>A0A6N6RIQ4_9FLAO</name>
<reference evidence="2 3" key="1">
    <citation type="submission" date="2019-09" db="EMBL/GenBank/DDBJ databases">
        <title>Genomes of family Cryomorphaceae.</title>
        <authorList>
            <person name="Bowman J.P."/>
        </authorList>
    </citation>
    <scope>NUCLEOTIDE SEQUENCE [LARGE SCALE GENOMIC DNA]</scope>
    <source>
        <strain evidence="2 3">LMG 25704</strain>
    </source>
</reference>
<comment type="caution">
    <text evidence="2">The sequence shown here is derived from an EMBL/GenBank/DDBJ whole genome shotgun (WGS) entry which is preliminary data.</text>
</comment>
<dbReference type="Proteomes" id="UP000468650">
    <property type="component" value="Unassembled WGS sequence"/>
</dbReference>
<dbReference type="EMBL" id="WBVO01000005">
    <property type="protein sequence ID" value="KAB2810186.1"/>
    <property type="molecule type" value="Genomic_DNA"/>
</dbReference>
<gene>
    <name evidence="2" type="ORF">F8C67_08100</name>
</gene>
<accession>A0A6N6RIQ4</accession>
<sequence>MKKLLLTLTLILSTLLSQAQSYGKGDLISFSFTDEYGGHYEISFEHNTESSGYTLYPSYILKSFRFLYMEVGGQRYTKSQVQSILDRQGVYRERDGERERYVFRPDDFVDNLVFKIDGMSFKNSNGREVCRISGPLHLNFFVFGDQTGESYQFVDELKSSSNSFNQCIRESGDGYSGEVFSGGLSYDYGNSENSPATGHIREYIIRDQQSQSQRPRSYTSRPQFDEEINGFFTLGVSGNLYDVERTPGLENSPSFGGVGLNMNIEHTSFLTDDRSIRLSYGFLGQVDFMGDNYERYEITPHLGFTFFDVIEIDYVFRGLQLSGTASGEDLNTGQMYNRDLGGDLQFHGGFRSSIYFTKDEDEGLIARGSFIWVDSRVDSPINFLAFGNDDGPQTQSMTIRLEAIHNGILLYLYYSTESYISNETVPFGLDTFGFGLNYGILWPNTN</sequence>
<evidence type="ECO:0000313" key="3">
    <source>
        <dbReference type="Proteomes" id="UP000468650"/>
    </source>
</evidence>
<feature type="signal peptide" evidence="1">
    <location>
        <begin position="1"/>
        <end position="19"/>
    </location>
</feature>